<evidence type="ECO:0000256" key="1">
    <source>
        <dbReference type="SAM" id="Phobius"/>
    </source>
</evidence>
<gene>
    <name evidence="2" type="ORF">NNL22_12010</name>
</gene>
<proteinExistence type="predicted"/>
<keyword evidence="1" id="KW-0472">Membrane</keyword>
<sequence>MLTKILITILIIVSAVVFIRYKKSLEQQATLGKTTHTITIQQEPESSSQANIKYIAIGVLSLSLLTGTLMLFLNWQEEHRLYDIKIINPQTGGVDHYQAYKKDLRGRTFTTITGQQVTVSDLERLEFQEVE</sequence>
<dbReference type="Proteomes" id="UP001164472">
    <property type="component" value="Chromosome"/>
</dbReference>
<organism evidence="2 3">
    <name type="scientific">Alkalimarinus sediminis</name>
    <dbReference type="NCBI Taxonomy" id="1632866"/>
    <lineage>
        <taxon>Bacteria</taxon>
        <taxon>Pseudomonadati</taxon>
        <taxon>Pseudomonadota</taxon>
        <taxon>Gammaproteobacteria</taxon>
        <taxon>Alteromonadales</taxon>
        <taxon>Alteromonadaceae</taxon>
        <taxon>Alkalimarinus</taxon>
    </lineage>
</organism>
<evidence type="ECO:0008006" key="4">
    <source>
        <dbReference type="Google" id="ProtNLM"/>
    </source>
</evidence>
<dbReference type="RefSeq" id="WP_251809903.1">
    <property type="nucleotide sequence ID" value="NZ_CP101527.1"/>
</dbReference>
<feature type="transmembrane region" description="Helical" evidence="1">
    <location>
        <begin position="5"/>
        <end position="21"/>
    </location>
</feature>
<keyword evidence="1" id="KW-1133">Transmembrane helix</keyword>
<dbReference type="AlphaFoldDB" id="A0A9E8KPQ3"/>
<evidence type="ECO:0000313" key="3">
    <source>
        <dbReference type="Proteomes" id="UP001164472"/>
    </source>
</evidence>
<dbReference type="EMBL" id="CP101527">
    <property type="protein sequence ID" value="UZW73762.1"/>
    <property type="molecule type" value="Genomic_DNA"/>
</dbReference>
<keyword evidence="1" id="KW-0812">Transmembrane</keyword>
<dbReference type="KEGG" id="asem:NNL22_12010"/>
<evidence type="ECO:0000313" key="2">
    <source>
        <dbReference type="EMBL" id="UZW73762.1"/>
    </source>
</evidence>
<name>A0A9E8KPQ3_9ALTE</name>
<reference evidence="2" key="1">
    <citation type="submission" date="2022-07" db="EMBL/GenBank/DDBJ databases">
        <title>Alkalimarinus sp. nov., isolated from gut of a Alitta virens.</title>
        <authorList>
            <person name="Yang A.I."/>
            <person name="Shin N.-R."/>
        </authorList>
    </citation>
    <scope>NUCLEOTIDE SEQUENCE</scope>
    <source>
        <strain evidence="2">FA028</strain>
    </source>
</reference>
<accession>A0A9E8KPQ3</accession>
<feature type="transmembrane region" description="Helical" evidence="1">
    <location>
        <begin position="54"/>
        <end position="75"/>
    </location>
</feature>
<keyword evidence="3" id="KW-1185">Reference proteome</keyword>
<protein>
    <recommendedName>
        <fullName evidence="4">Antitermination protein NusG</fullName>
    </recommendedName>
</protein>